<sequence length="257" mass="28446">MARMPTTPEDQIETANPGALNDYDTIAEGYSTENANSLVNAYYERPAMLELAGDVAGRRILDAGCGSGPLFAELRDRGAVVTGIDASAGMLELARKRLGPDADLRVADLAAPLPFPDDTFDDVTASLVLHYLKDWGPALAELRRVLKPGGRLLVSVDHPFVFTLFAAMAGEKRPKYFEVRNRVEEWTMGGQNARMSFWDRPLHAMTEAFTAAGFRISVISEPPFVPEARELFPEEFREIDPSRTRFLSFLFFVLEAG</sequence>
<dbReference type="PANTHER" id="PTHR43464:SF19">
    <property type="entry name" value="UBIQUINONE BIOSYNTHESIS O-METHYLTRANSFERASE, MITOCHONDRIAL"/>
    <property type="match status" value="1"/>
</dbReference>
<keyword evidence="6" id="KW-1185">Reference proteome</keyword>
<evidence type="ECO:0000313" key="6">
    <source>
        <dbReference type="Proteomes" id="UP000238312"/>
    </source>
</evidence>
<comment type="caution">
    <text evidence="5">The sequence shown here is derived from an EMBL/GenBank/DDBJ whole genome shotgun (WGS) entry which is preliminary data.</text>
</comment>
<gene>
    <name evidence="5" type="ORF">B0I32_123100</name>
</gene>
<dbReference type="EMBL" id="PVNG01000023">
    <property type="protein sequence ID" value="PRX58376.1"/>
    <property type="molecule type" value="Genomic_DNA"/>
</dbReference>
<accession>A0A2T0ML20</accession>
<feature type="domain" description="Methyltransferase type 11" evidence="4">
    <location>
        <begin position="61"/>
        <end position="154"/>
    </location>
</feature>
<dbReference type="PANTHER" id="PTHR43464">
    <property type="entry name" value="METHYLTRANSFERASE"/>
    <property type="match status" value="1"/>
</dbReference>
<keyword evidence="1 5" id="KW-0489">Methyltransferase</keyword>
<dbReference type="InterPro" id="IPR013216">
    <property type="entry name" value="Methyltransf_11"/>
</dbReference>
<evidence type="ECO:0000256" key="3">
    <source>
        <dbReference type="ARBA" id="ARBA00022691"/>
    </source>
</evidence>
<proteinExistence type="predicted"/>
<evidence type="ECO:0000256" key="2">
    <source>
        <dbReference type="ARBA" id="ARBA00022679"/>
    </source>
</evidence>
<reference evidence="5 6" key="1">
    <citation type="submission" date="2018-03" db="EMBL/GenBank/DDBJ databases">
        <title>Genomic Encyclopedia of Type Strains, Phase III (KMG-III): the genomes of soil and plant-associated and newly described type strains.</title>
        <authorList>
            <person name="Whitman W."/>
        </authorList>
    </citation>
    <scope>NUCLEOTIDE SEQUENCE [LARGE SCALE GENOMIC DNA]</scope>
    <source>
        <strain evidence="5 6">CGMCC 4.7104</strain>
    </source>
</reference>
<protein>
    <submittedName>
        <fullName evidence="5">Methyltransferase family protein</fullName>
    </submittedName>
</protein>
<name>A0A2T0ML20_9ACTN</name>
<keyword evidence="3" id="KW-0949">S-adenosyl-L-methionine</keyword>
<dbReference type="CDD" id="cd02440">
    <property type="entry name" value="AdoMet_MTases"/>
    <property type="match status" value="1"/>
</dbReference>
<evidence type="ECO:0000259" key="4">
    <source>
        <dbReference type="Pfam" id="PF08241"/>
    </source>
</evidence>
<dbReference type="GO" id="GO:0032259">
    <property type="term" value="P:methylation"/>
    <property type="evidence" value="ECO:0007669"/>
    <property type="project" value="UniProtKB-KW"/>
</dbReference>
<dbReference type="RefSeq" id="WP_106249337.1">
    <property type="nucleotide sequence ID" value="NZ_PVNG01000023.1"/>
</dbReference>
<dbReference type="InterPro" id="IPR029063">
    <property type="entry name" value="SAM-dependent_MTases_sf"/>
</dbReference>
<evidence type="ECO:0000313" key="5">
    <source>
        <dbReference type="EMBL" id="PRX58376.1"/>
    </source>
</evidence>
<dbReference type="Proteomes" id="UP000238312">
    <property type="component" value="Unassembled WGS sequence"/>
</dbReference>
<dbReference type="AlphaFoldDB" id="A0A2T0ML20"/>
<dbReference type="SUPFAM" id="SSF53335">
    <property type="entry name" value="S-adenosyl-L-methionine-dependent methyltransferases"/>
    <property type="match status" value="1"/>
</dbReference>
<keyword evidence="2 5" id="KW-0808">Transferase</keyword>
<evidence type="ECO:0000256" key="1">
    <source>
        <dbReference type="ARBA" id="ARBA00022603"/>
    </source>
</evidence>
<dbReference type="Pfam" id="PF08241">
    <property type="entry name" value="Methyltransf_11"/>
    <property type="match status" value="1"/>
</dbReference>
<dbReference type="GO" id="GO:0008757">
    <property type="term" value="F:S-adenosylmethionine-dependent methyltransferase activity"/>
    <property type="evidence" value="ECO:0007669"/>
    <property type="project" value="InterPro"/>
</dbReference>
<organism evidence="5 6">
    <name type="scientific">Nonomuraea fuscirosea</name>
    <dbReference type="NCBI Taxonomy" id="1291556"/>
    <lineage>
        <taxon>Bacteria</taxon>
        <taxon>Bacillati</taxon>
        <taxon>Actinomycetota</taxon>
        <taxon>Actinomycetes</taxon>
        <taxon>Streptosporangiales</taxon>
        <taxon>Streptosporangiaceae</taxon>
        <taxon>Nonomuraea</taxon>
    </lineage>
</organism>
<dbReference type="OrthoDB" id="5566900at2"/>
<dbReference type="Gene3D" id="3.40.50.150">
    <property type="entry name" value="Vaccinia Virus protein VP39"/>
    <property type="match status" value="1"/>
</dbReference>